<protein>
    <submittedName>
        <fullName evidence="1">THUMP domain containing 3</fullName>
    </submittedName>
</protein>
<accession>A0A7J8HXC5</accession>
<dbReference type="Proteomes" id="UP000593571">
    <property type="component" value="Unassembled WGS sequence"/>
</dbReference>
<organism evidence="1 2">
    <name type="scientific">Rousettus aegyptiacus</name>
    <name type="common">Egyptian fruit bat</name>
    <name type="synonym">Pteropus aegyptiacus</name>
    <dbReference type="NCBI Taxonomy" id="9407"/>
    <lineage>
        <taxon>Eukaryota</taxon>
        <taxon>Metazoa</taxon>
        <taxon>Chordata</taxon>
        <taxon>Craniata</taxon>
        <taxon>Vertebrata</taxon>
        <taxon>Euteleostomi</taxon>
        <taxon>Mammalia</taxon>
        <taxon>Eutheria</taxon>
        <taxon>Laurasiatheria</taxon>
        <taxon>Chiroptera</taxon>
        <taxon>Yinpterochiroptera</taxon>
        <taxon>Pteropodoidea</taxon>
        <taxon>Pteropodidae</taxon>
        <taxon>Rousettinae</taxon>
        <taxon>Rousettus</taxon>
    </lineage>
</organism>
<sequence length="47" mass="5358">MLYQGIIWNGTCMAEGAYCLGEHRWSSCCSLSSETYFSSFCSSFRTR</sequence>
<reference evidence="1 2" key="1">
    <citation type="journal article" date="2020" name="Nature">
        <title>Six reference-quality genomes reveal evolution of bat adaptations.</title>
        <authorList>
            <person name="Jebb D."/>
            <person name="Huang Z."/>
            <person name="Pippel M."/>
            <person name="Hughes G.M."/>
            <person name="Lavrichenko K."/>
            <person name="Devanna P."/>
            <person name="Winkler S."/>
            <person name="Jermiin L.S."/>
            <person name="Skirmuntt E.C."/>
            <person name="Katzourakis A."/>
            <person name="Burkitt-Gray L."/>
            <person name="Ray D.A."/>
            <person name="Sullivan K.A.M."/>
            <person name="Roscito J.G."/>
            <person name="Kirilenko B.M."/>
            <person name="Davalos L.M."/>
            <person name="Corthals A.P."/>
            <person name="Power M.L."/>
            <person name="Jones G."/>
            <person name="Ransome R.D."/>
            <person name="Dechmann D.K.N."/>
            <person name="Locatelli A.G."/>
            <person name="Puechmaille S.J."/>
            <person name="Fedrigo O."/>
            <person name="Jarvis E.D."/>
            <person name="Hiller M."/>
            <person name="Vernes S.C."/>
            <person name="Myers E.W."/>
            <person name="Teeling E.C."/>
        </authorList>
    </citation>
    <scope>NUCLEOTIDE SEQUENCE [LARGE SCALE GENOMIC DNA]</scope>
    <source>
        <strain evidence="1">MRouAeg1</strain>
        <tissue evidence="1">Muscle</tissue>
    </source>
</reference>
<evidence type="ECO:0000313" key="1">
    <source>
        <dbReference type="EMBL" id="KAF6476529.1"/>
    </source>
</evidence>
<comment type="caution">
    <text evidence="1">The sequence shown here is derived from an EMBL/GenBank/DDBJ whole genome shotgun (WGS) entry which is preliminary data.</text>
</comment>
<evidence type="ECO:0000313" key="2">
    <source>
        <dbReference type="Proteomes" id="UP000593571"/>
    </source>
</evidence>
<dbReference type="EMBL" id="JACASE010000004">
    <property type="protein sequence ID" value="KAF6476529.1"/>
    <property type="molecule type" value="Genomic_DNA"/>
</dbReference>
<gene>
    <name evidence="1" type="ORF">HJG63_019213</name>
</gene>
<name>A0A7J8HXC5_ROUAE</name>
<proteinExistence type="predicted"/>
<keyword evidence="2" id="KW-1185">Reference proteome</keyword>
<dbReference type="AlphaFoldDB" id="A0A7J8HXC5"/>